<evidence type="ECO:0000313" key="2">
    <source>
        <dbReference type="EMBL" id="MBU3871075.1"/>
    </source>
</evidence>
<evidence type="ECO:0000256" key="1">
    <source>
        <dbReference type="SAM" id="MobiDB-lite"/>
    </source>
</evidence>
<gene>
    <name evidence="2" type="ORF">KN815_45615</name>
</gene>
<feature type="compositionally biased region" description="Basic residues" evidence="1">
    <location>
        <begin position="242"/>
        <end position="252"/>
    </location>
</feature>
<organism evidence="2 3">
    <name type="scientific">Streptomyces niphimycinicus</name>
    <dbReference type="NCBI Taxonomy" id="2842201"/>
    <lineage>
        <taxon>Bacteria</taxon>
        <taxon>Bacillati</taxon>
        <taxon>Actinomycetota</taxon>
        <taxon>Actinomycetes</taxon>
        <taxon>Kitasatosporales</taxon>
        <taxon>Streptomycetaceae</taxon>
        <taxon>Streptomyces</taxon>
    </lineage>
</organism>
<protein>
    <recommendedName>
        <fullName evidence="4">Secreted protein</fullName>
    </recommendedName>
</protein>
<reference evidence="2 3" key="1">
    <citation type="submission" date="2021-06" db="EMBL/GenBank/DDBJ databases">
        <authorList>
            <person name="Pan X."/>
        </authorList>
    </citation>
    <scope>NUCLEOTIDE SEQUENCE [LARGE SCALE GENOMIC DNA]</scope>
    <source>
        <strain evidence="2 3">4503</strain>
    </source>
</reference>
<feature type="compositionally biased region" description="Low complexity" evidence="1">
    <location>
        <begin position="183"/>
        <end position="196"/>
    </location>
</feature>
<evidence type="ECO:0000313" key="3">
    <source>
        <dbReference type="Proteomes" id="UP000720508"/>
    </source>
</evidence>
<sequence>MSTAAISIVVVVAVVLAAALIIRVVRAGASRKERALRRRFGPEYELNVAQHAGDTKAAERELEERLRLYGDLRTQPLPGELRERYVAEWAAVQEMFIESPERSVTSADRLLARLAHDRGYPSDRYEEQVAALSVHHSEHVQGYRQIHDTAGLAREGRADTEQLREAVVHARPFFEDLVRPPHHGATTGATTGPETARQPFGERRSGSGVRRWLPGTGAGTGTRTGAGTGAGSGIRAGTGHTRFGHTRKGGAW</sequence>
<dbReference type="RefSeq" id="WP_216347679.1">
    <property type="nucleotide sequence ID" value="NZ_JAHLEM010000930.1"/>
</dbReference>
<feature type="region of interest" description="Disordered" evidence="1">
    <location>
        <begin position="178"/>
        <end position="252"/>
    </location>
</feature>
<comment type="caution">
    <text evidence="2">The sequence shown here is derived from an EMBL/GenBank/DDBJ whole genome shotgun (WGS) entry which is preliminary data.</text>
</comment>
<dbReference type="EMBL" id="JAHLEM010000930">
    <property type="protein sequence ID" value="MBU3871075.1"/>
    <property type="molecule type" value="Genomic_DNA"/>
</dbReference>
<dbReference type="Proteomes" id="UP000720508">
    <property type="component" value="Unassembled WGS sequence"/>
</dbReference>
<keyword evidence="3" id="KW-1185">Reference proteome</keyword>
<evidence type="ECO:0008006" key="4">
    <source>
        <dbReference type="Google" id="ProtNLM"/>
    </source>
</evidence>
<accession>A0ABS6CW58</accession>
<feature type="compositionally biased region" description="Gly residues" evidence="1">
    <location>
        <begin position="216"/>
        <end position="236"/>
    </location>
</feature>
<name>A0ABS6CW58_9ACTN</name>
<proteinExistence type="predicted"/>